<evidence type="ECO:0000313" key="1">
    <source>
        <dbReference type="EMBL" id="RIB03201.1"/>
    </source>
</evidence>
<gene>
    <name evidence="1" type="ORF">C2G38_2225791</name>
</gene>
<dbReference type="AlphaFoldDB" id="A0A397U0K7"/>
<reference evidence="1 2" key="1">
    <citation type="submission" date="2018-06" db="EMBL/GenBank/DDBJ databases">
        <title>Comparative genomics reveals the genomic features of Rhizophagus irregularis, R. cerebriforme, R. diaphanum and Gigaspora rosea, and their symbiotic lifestyle signature.</title>
        <authorList>
            <person name="Morin E."/>
            <person name="San Clemente H."/>
            <person name="Chen E.C.H."/>
            <person name="De La Providencia I."/>
            <person name="Hainaut M."/>
            <person name="Kuo A."/>
            <person name="Kohler A."/>
            <person name="Murat C."/>
            <person name="Tang N."/>
            <person name="Roy S."/>
            <person name="Loubradou J."/>
            <person name="Henrissat B."/>
            <person name="Grigoriev I.V."/>
            <person name="Corradi N."/>
            <person name="Roux C."/>
            <person name="Martin F.M."/>
        </authorList>
    </citation>
    <scope>NUCLEOTIDE SEQUENCE [LARGE SCALE GENOMIC DNA]</scope>
    <source>
        <strain evidence="1 2">DAOM 194757</strain>
    </source>
</reference>
<dbReference type="Proteomes" id="UP000266673">
    <property type="component" value="Unassembled WGS sequence"/>
</dbReference>
<dbReference type="OrthoDB" id="2415113at2759"/>
<sequence>MNLEKFFENKPFYASEVIYGGGQLLRILEILIREEGVDTNGTGIGGSIDIVTNNITAHDNFQNMTSELLDISKKMETIVGGNEAFYNKPIIDLLDDLKNQILEFLVKKFSKVMISSGITTHSASVRNLRKDPIIVDDLSNIFRELTSNPSQCQIFASIMNQDDCINSLRVDYVDENSPVFVCPLRCNFDIKGIIDNILNEIPLLKMVYSIINMDDNKPRLLKVKWNNNIGFNIIDLTSLLKDNSKKLMLCEDVTFRSILETVSEKIKMKNMNPLLINIMNGCE</sequence>
<dbReference type="EMBL" id="QKWP01002479">
    <property type="protein sequence ID" value="RIB03201.1"/>
    <property type="molecule type" value="Genomic_DNA"/>
</dbReference>
<proteinExistence type="predicted"/>
<name>A0A397U0K7_9GLOM</name>
<comment type="caution">
    <text evidence="1">The sequence shown here is derived from an EMBL/GenBank/DDBJ whole genome shotgun (WGS) entry which is preliminary data.</text>
</comment>
<keyword evidence="2" id="KW-1185">Reference proteome</keyword>
<accession>A0A397U0K7</accession>
<evidence type="ECO:0000313" key="2">
    <source>
        <dbReference type="Proteomes" id="UP000266673"/>
    </source>
</evidence>
<organism evidence="1 2">
    <name type="scientific">Gigaspora rosea</name>
    <dbReference type="NCBI Taxonomy" id="44941"/>
    <lineage>
        <taxon>Eukaryota</taxon>
        <taxon>Fungi</taxon>
        <taxon>Fungi incertae sedis</taxon>
        <taxon>Mucoromycota</taxon>
        <taxon>Glomeromycotina</taxon>
        <taxon>Glomeromycetes</taxon>
        <taxon>Diversisporales</taxon>
        <taxon>Gigasporaceae</taxon>
        <taxon>Gigaspora</taxon>
    </lineage>
</organism>
<protein>
    <submittedName>
        <fullName evidence="1">Uncharacterized protein</fullName>
    </submittedName>
</protein>